<dbReference type="KEGG" id="ach:Achl_4338"/>
<dbReference type="HOGENOM" id="CLU_1912718_0_0_11"/>
<name>B8HIP2_PSECP</name>
<keyword evidence="1" id="KW-0812">Transmembrane</keyword>
<gene>
    <name evidence="2" type="ordered locus">Achl_4338</name>
</gene>
<keyword evidence="3" id="KW-1185">Reference proteome</keyword>
<keyword evidence="1" id="KW-0472">Membrane</keyword>
<dbReference type="AlphaFoldDB" id="B8HIP2"/>
<dbReference type="Proteomes" id="UP000002505">
    <property type="component" value="Plasmid pACHL01"/>
</dbReference>
<keyword evidence="1" id="KW-1133">Transmembrane helix</keyword>
<geneLocation type="plasmid" evidence="2 3">
    <name>pACHL01</name>
</geneLocation>
<evidence type="ECO:0000313" key="3">
    <source>
        <dbReference type="Proteomes" id="UP000002505"/>
    </source>
</evidence>
<sequence length="132" mass="14586">MSDFWWGVLALPIVVVMLAVAASAFFGAWLLYEKWSAGRWARLQEIRVPEKVGRNGGFQTWTAAHSGNRGGYLSMLLAGGRGFRFRLTPRIAVLFVSAGKTDIERAKIIRRALDSALEEAARSQDEAETTKG</sequence>
<evidence type="ECO:0000313" key="2">
    <source>
        <dbReference type="EMBL" id="ACL42289.1"/>
    </source>
</evidence>
<evidence type="ECO:0000256" key="1">
    <source>
        <dbReference type="SAM" id="Phobius"/>
    </source>
</evidence>
<keyword evidence="2" id="KW-0614">Plasmid</keyword>
<reference evidence="2" key="1">
    <citation type="submission" date="2009-01" db="EMBL/GenBank/DDBJ databases">
        <title>Complete sequence of plasmid1 of Arthrobacter chlorophenolicus A6.</title>
        <authorList>
            <consortium name="US DOE Joint Genome Institute"/>
            <person name="Lucas S."/>
            <person name="Copeland A."/>
            <person name="Lapidus A."/>
            <person name="Glavina del Rio T."/>
            <person name="Tice H."/>
            <person name="Bruce D."/>
            <person name="Goodwin L."/>
            <person name="Pitluck S."/>
            <person name="Goltsman E."/>
            <person name="Clum A."/>
            <person name="Larimer F."/>
            <person name="Land M."/>
            <person name="Hauser L."/>
            <person name="Kyrpides N."/>
            <person name="Mikhailova N."/>
            <person name="Jansson J."/>
            <person name="Richardson P."/>
        </authorList>
    </citation>
    <scope>NUCLEOTIDE SEQUENCE [LARGE SCALE GENOMIC DNA]</scope>
    <source>
        <strain evidence="2">A6</strain>
        <plasmid evidence="2">pACHL01</plasmid>
    </source>
</reference>
<organism evidence="2 3">
    <name type="scientific">Pseudarthrobacter chlorophenolicus (strain ATCC 700700 / DSM 12829 / CIP 107037 / JCM 12360 / KCTC 9906 / NCIMB 13794 / A6)</name>
    <name type="common">Arthrobacter chlorophenolicus</name>
    <dbReference type="NCBI Taxonomy" id="452863"/>
    <lineage>
        <taxon>Bacteria</taxon>
        <taxon>Bacillati</taxon>
        <taxon>Actinomycetota</taxon>
        <taxon>Actinomycetes</taxon>
        <taxon>Micrococcales</taxon>
        <taxon>Micrococcaceae</taxon>
        <taxon>Pseudarthrobacter</taxon>
    </lineage>
</organism>
<feature type="transmembrane region" description="Helical" evidence="1">
    <location>
        <begin position="6"/>
        <end position="32"/>
    </location>
</feature>
<dbReference type="EMBL" id="CP001342">
    <property type="protein sequence ID" value="ACL42289.1"/>
    <property type="molecule type" value="Genomic_DNA"/>
</dbReference>
<dbReference type="RefSeq" id="WP_012623306.1">
    <property type="nucleotide sequence ID" value="NC_011879.1"/>
</dbReference>
<accession>B8HIP2</accession>
<proteinExistence type="predicted"/>
<protein>
    <submittedName>
        <fullName evidence="2">Uncharacterized protein</fullName>
    </submittedName>
</protein>